<dbReference type="PANTHER" id="PTHR13036:SF0">
    <property type="entry name" value="CHITOBIOSYLDIPHOSPHODOLICHOL BETA-MANNOSYLTRANSFERASE"/>
    <property type="match status" value="1"/>
</dbReference>
<evidence type="ECO:0000256" key="8">
    <source>
        <dbReference type="ARBA" id="ARBA00022824"/>
    </source>
</evidence>
<evidence type="ECO:0000313" key="16">
    <source>
        <dbReference type="Proteomes" id="UP000310685"/>
    </source>
</evidence>
<accession>A0A4T0LXW8</accession>
<keyword evidence="7 12" id="KW-0812">Transmembrane</keyword>
<dbReference type="Proteomes" id="UP000310685">
    <property type="component" value="Unassembled WGS sequence"/>
</dbReference>
<evidence type="ECO:0000256" key="3">
    <source>
        <dbReference type="ARBA" id="ARBA00012611"/>
    </source>
</evidence>
<comment type="pathway">
    <text evidence="2">Protein modification; protein glycosylation.</text>
</comment>
<evidence type="ECO:0000256" key="9">
    <source>
        <dbReference type="ARBA" id="ARBA00022989"/>
    </source>
</evidence>
<evidence type="ECO:0000256" key="11">
    <source>
        <dbReference type="ARBA" id="ARBA00024899"/>
    </source>
</evidence>
<keyword evidence="10 12" id="KW-0472">Membrane</keyword>
<evidence type="ECO:0000256" key="1">
    <source>
        <dbReference type="ARBA" id="ARBA00004389"/>
    </source>
</evidence>
<dbReference type="InterPro" id="IPR026051">
    <property type="entry name" value="ALG1-like"/>
</dbReference>
<keyword evidence="5" id="KW-0328">Glycosyltransferase</keyword>
<gene>
    <name evidence="14" type="ORF">E3Q17_03961</name>
    <name evidence="13" type="ORF">E3Q22_04048</name>
</gene>
<comment type="caution">
    <text evidence="13">The sequence shown here is derived from an EMBL/GenBank/DDBJ whole genome shotgun (WGS) entry which is preliminary data.</text>
</comment>
<dbReference type="GO" id="GO:0004578">
    <property type="term" value="F:chitobiosyldiphosphodolichol beta-mannosyltransferase activity"/>
    <property type="evidence" value="ECO:0007669"/>
    <property type="project" value="UniProtKB-EC"/>
</dbReference>
<sequence>MITTLLVLISTISIIALSIGWIYRQRIDSQLAAVVVLGDIGRSPRCMYHALSLLENGYEVMLVGYEASTPIKQLVHNDRVKIKSIYIPDTKGLPFAFTALIKVVYQIYGLLALFTSSHRIPRWTLVQTPPAIPTLAVAQLLRIVTGTGLIIDWHNTAFSLLALKIGKKHPLAILSRAIESFTGKLADIHVFVTDAMRMHLSSKWGLIGTKLTLHDRPPSLFKRLPENERKTLLTKLNLIDDPKFIPSSSETDIKTAVIVSSTSWTPDENFDMLLSALEVYENASKKNTHLPNILLAITGKGPLKAQFDERVSKLETGWTNVRVRTVWLEASDYPKLLGSAHLGLSFHASSSGLDLPMKVVDMFGAGLPVCALNFACLHELVVDGVNGLTFESGTQLGQQLVDLLASNSRLVKLRNNVINSNEADWQTNWNEKLNDLLE</sequence>
<keyword evidence="8" id="KW-0256">Endoplasmic reticulum</keyword>
<dbReference type="Pfam" id="PF13692">
    <property type="entry name" value="Glyco_trans_1_4"/>
    <property type="match status" value="1"/>
</dbReference>
<evidence type="ECO:0000256" key="5">
    <source>
        <dbReference type="ARBA" id="ARBA00022676"/>
    </source>
</evidence>
<evidence type="ECO:0000313" key="15">
    <source>
        <dbReference type="Proteomes" id="UP000307169"/>
    </source>
</evidence>
<dbReference type="SUPFAM" id="SSF53756">
    <property type="entry name" value="UDP-Glycosyltransferase/glycogen phosphorylase"/>
    <property type="match status" value="1"/>
</dbReference>
<dbReference type="AlphaFoldDB" id="A0A4T0LXW8"/>
<dbReference type="PANTHER" id="PTHR13036">
    <property type="entry name" value="BETA1,4 MANNOSYLTRANSFERASE"/>
    <property type="match status" value="1"/>
</dbReference>
<keyword evidence="9 12" id="KW-1133">Transmembrane helix</keyword>
<reference evidence="15 16" key="1">
    <citation type="submission" date="2019-03" db="EMBL/GenBank/DDBJ databases">
        <title>Sequencing 25 genomes of Wallemia mellicola.</title>
        <authorList>
            <person name="Gostincar C."/>
        </authorList>
    </citation>
    <scope>NUCLEOTIDE SEQUENCE [LARGE SCALE GENOMIC DNA]</scope>
    <source>
        <strain evidence="14 15">EXF-1262</strain>
        <strain evidence="13 16">EXF-6152</strain>
    </source>
</reference>
<name>A0A4T0LXW8_9BASI</name>
<comment type="subcellular location">
    <subcellularLocation>
        <location evidence="1">Endoplasmic reticulum membrane</location>
        <topology evidence="1">Single-pass membrane protein</topology>
    </subcellularLocation>
</comment>
<evidence type="ECO:0000313" key="14">
    <source>
        <dbReference type="EMBL" id="TIB96184.1"/>
    </source>
</evidence>
<comment type="function">
    <text evidence="11">Participates in the formation of the lipid-linked precursor oligosaccharide for N-glycosylation. Involved in assembling the dolichol-pyrophosphate-GlcNAc(2)-Man(5) intermediate on the cytoplasmic surface of the ER.</text>
</comment>
<evidence type="ECO:0000313" key="13">
    <source>
        <dbReference type="EMBL" id="TIB75061.1"/>
    </source>
</evidence>
<feature type="transmembrane region" description="Helical" evidence="12">
    <location>
        <begin position="6"/>
        <end position="23"/>
    </location>
</feature>
<feature type="transmembrane region" description="Helical" evidence="12">
    <location>
        <begin position="93"/>
        <end position="114"/>
    </location>
</feature>
<organism evidence="13 16">
    <name type="scientific">Wallemia mellicola</name>
    <dbReference type="NCBI Taxonomy" id="1708541"/>
    <lineage>
        <taxon>Eukaryota</taxon>
        <taxon>Fungi</taxon>
        <taxon>Dikarya</taxon>
        <taxon>Basidiomycota</taxon>
        <taxon>Wallemiomycotina</taxon>
        <taxon>Wallemiomycetes</taxon>
        <taxon>Wallemiales</taxon>
        <taxon>Wallemiaceae</taxon>
        <taxon>Wallemia</taxon>
    </lineage>
</organism>
<dbReference type="EMBL" id="SPRC01000066">
    <property type="protein sequence ID" value="TIB75061.1"/>
    <property type="molecule type" value="Genomic_DNA"/>
</dbReference>
<dbReference type="Proteomes" id="UP000307169">
    <property type="component" value="Unassembled WGS sequence"/>
</dbReference>
<dbReference type="Gene3D" id="3.40.50.2000">
    <property type="entry name" value="Glycogen Phosphorylase B"/>
    <property type="match status" value="1"/>
</dbReference>
<dbReference type="EMBL" id="SPRH01000069">
    <property type="protein sequence ID" value="TIB96184.1"/>
    <property type="molecule type" value="Genomic_DNA"/>
</dbReference>
<evidence type="ECO:0000256" key="10">
    <source>
        <dbReference type="ARBA" id="ARBA00023136"/>
    </source>
</evidence>
<evidence type="ECO:0000256" key="2">
    <source>
        <dbReference type="ARBA" id="ARBA00004922"/>
    </source>
</evidence>
<proteinExistence type="predicted"/>
<dbReference type="GO" id="GO:0005789">
    <property type="term" value="C:endoplasmic reticulum membrane"/>
    <property type="evidence" value="ECO:0007669"/>
    <property type="project" value="UniProtKB-SubCell"/>
</dbReference>
<protein>
    <recommendedName>
        <fullName evidence="4">Chitobiosyldiphosphodolichol beta-mannosyltransferase</fullName>
        <ecNumber evidence="3">2.4.1.142</ecNumber>
    </recommendedName>
</protein>
<keyword evidence="6" id="KW-0808">Transferase</keyword>
<evidence type="ECO:0000256" key="7">
    <source>
        <dbReference type="ARBA" id="ARBA00022692"/>
    </source>
</evidence>
<dbReference type="EC" id="2.4.1.142" evidence="3"/>
<evidence type="ECO:0000256" key="6">
    <source>
        <dbReference type="ARBA" id="ARBA00022679"/>
    </source>
</evidence>
<evidence type="ECO:0000256" key="4">
    <source>
        <dbReference type="ARBA" id="ARBA00015841"/>
    </source>
</evidence>
<evidence type="ECO:0000256" key="12">
    <source>
        <dbReference type="SAM" id="Phobius"/>
    </source>
</evidence>